<sequence length="186" mass="20262">MSGQILVLTAIDDELDKARAPDGVRVIYTGVGKINAASATTLALLTLRPTLVINYGTAGKINETLQGLVEVSGVVQRDMMAMPLAPRGRTPFAPELDLLTSGQAGVVCGTGDSFVTASDPWLVENRIDIVDMELFAVAQVCRRNGLPWRAFKFITDDANDLAHQDWTANVRDGESLFWDALKRIRF</sequence>
<dbReference type="GO" id="GO:0019284">
    <property type="term" value="P:L-methionine salvage from S-adenosylmethionine"/>
    <property type="evidence" value="ECO:0007669"/>
    <property type="project" value="TreeGrafter"/>
</dbReference>
<dbReference type="HOGENOM" id="CLU_107471_0_0_5"/>
<evidence type="ECO:0000313" key="2">
    <source>
        <dbReference type="EMBL" id="ABE64422.1"/>
    </source>
</evidence>
<dbReference type="SUPFAM" id="SSF53167">
    <property type="entry name" value="Purine and uridine phosphorylases"/>
    <property type="match status" value="1"/>
</dbReference>
<dbReference type="Gene3D" id="3.40.50.1580">
    <property type="entry name" value="Nucleoside phosphorylase domain"/>
    <property type="match status" value="1"/>
</dbReference>
<dbReference type="KEGG" id="nha:Nham_3696"/>
<proteinExistence type="predicted"/>
<dbReference type="InterPro" id="IPR000845">
    <property type="entry name" value="Nucleoside_phosphorylase_d"/>
</dbReference>
<organism evidence="2 3">
    <name type="scientific">Nitrobacter hamburgensis (strain DSM 10229 / NCIMB 13809 / X14)</name>
    <dbReference type="NCBI Taxonomy" id="323097"/>
    <lineage>
        <taxon>Bacteria</taxon>
        <taxon>Pseudomonadati</taxon>
        <taxon>Pseudomonadota</taxon>
        <taxon>Alphaproteobacteria</taxon>
        <taxon>Hyphomicrobiales</taxon>
        <taxon>Nitrobacteraceae</taxon>
        <taxon>Nitrobacter</taxon>
    </lineage>
</organism>
<dbReference type="AlphaFoldDB" id="Q1QH75"/>
<dbReference type="OrthoDB" id="997641at2"/>
<dbReference type="EMBL" id="CP000319">
    <property type="protein sequence ID" value="ABE64422.1"/>
    <property type="molecule type" value="Genomic_DNA"/>
</dbReference>
<dbReference type="GO" id="GO:0008930">
    <property type="term" value="F:methylthioadenosine nucleosidase activity"/>
    <property type="evidence" value="ECO:0007669"/>
    <property type="project" value="TreeGrafter"/>
</dbReference>
<dbReference type="PANTHER" id="PTHR46832">
    <property type="entry name" value="5'-METHYLTHIOADENOSINE/S-ADENOSYLHOMOCYSTEINE NUCLEOSIDASE"/>
    <property type="match status" value="1"/>
</dbReference>
<dbReference type="eggNOG" id="COG0775">
    <property type="taxonomic scope" value="Bacteria"/>
</dbReference>
<dbReference type="GO" id="GO:0005829">
    <property type="term" value="C:cytosol"/>
    <property type="evidence" value="ECO:0007669"/>
    <property type="project" value="TreeGrafter"/>
</dbReference>
<dbReference type="RefSeq" id="WP_011512061.1">
    <property type="nucleotide sequence ID" value="NC_007964.1"/>
</dbReference>
<name>Q1QH75_NITHX</name>
<dbReference type="GO" id="GO:0009116">
    <property type="term" value="P:nucleoside metabolic process"/>
    <property type="evidence" value="ECO:0007669"/>
    <property type="project" value="InterPro"/>
</dbReference>
<dbReference type="GO" id="GO:0008782">
    <property type="term" value="F:adenosylhomocysteine nucleosidase activity"/>
    <property type="evidence" value="ECO:0007669"/>
    <property type="project" value="TreeGrafter"/>
</dbReference>
<dbReference type="InterPro" id="IPR035994">
    <property type="entry name" value="Nucleoside_phosphorylase_sf"/>
</dbReference>
<evidence type="ECO:0000313" key="3">
    <source>
        <dbReference type="Proteomes" id="UP000001953"/>
    </source>
</evidence>
<accession>Q1QH75</accession>
<dbReference type="Proteomes" id="UP000001953">
    <property type="component" value="Chromosome"/>
</dbReference>
<dbReference type="PANTHER" id="PTHR46832:SF1">
    <property type="entry name" value="5'-METHYLTHIOADENOSINE_S-ADENOSYLHOMOCYSTEINE NUCLEOSIDASE"/>
    <property type="match status" value="1"/>
</dbReference>
<evidence type="ECO:0000259" key="1">
    <source>
        <dbReference type="Pfam" id="PF01048"/>
    </source>
</evidence>
<feature type="domain" description="Nucleoside phosphorylase" evidence="1">
    <location>
        <begin position="24"/>
        <end position="169"/>
    </location>
</feature>
<keyword evidence="3" id="KW-1185">Reference proteome</keyword>
<dbReference type="STRING" id="323097.Nham_3696"/>
<reference evidence="2 3" key="1">
    <citation type="submission" date="2006-03" db="EMBL/GenBank/DDBJ databases">
        <title>Complete sequence of chromosome of Nitrobacter hamburgensis X14.</title>
        <authorList>
            <consortium name="US DOE Joint Genome Institute"/>
            <person name="Copeland A."/>
            <person name="Lucas S."/>
            <person name="Lapidus A."/>
            <person name="Barry K."/>
            <person name="Detter J.C."/>
            <person name="Glavina del Rio T."/>
            <person name="Hammon N."/>
            <person name="Israni S."/>
            <person name="Dalin E."/>
            <person name="Tice H."/>
            <person name="Pitluck S."/>
            <person name="Chain P."/>
            <person name="Malfatti S."/>
            <person name="Shin M."/>
            <person name="Vergez L."/>
            <person name="Schmutz J."/>
            <person name="Larimer F."/>
            <person name="Land M."/>
            <person name="Hauser L."/>
            <person name="Kyrpides N."/>
            <person name="Ivanova N."/>
            <person name="Ward B."/>
            <person name="Arp D."/>
            <person name="Klotz M."/>
            <person name="Stein L."/>
            <person name="O'Mullan G."/>
            <person name="Starkenburg S."/>
            <person name="Sayavedra L."/>
            <person name="Poret-Peterson A.T."/>
            <person name="Gentry M.E."/>
            <person name="Bruce D."/>
            <person name="Richardson P."/>
        </authorList>
    </citation>
    <scope>NUCLEOTIDE SEQUENCE [LARGE SCALE GENOMIC DNA]</scope>
    <source>
        <strain evidence="3">DSM 10229 / NCIMB 13809 / X14</strain>
    </source>
</reference>
<protein>
    <submittedName>
        <fullName evidence="2">5'-methylthioadenosine nucleosidase / S-adenosylhomocysteine nucleosidase</fullName>
    </submittedName>
</protein>
<dbReference type="Pfam" id="PF01048">
    <property type="entry name" value="PNP_UDP_1"/>
    <property type="match status" value="1"/>
</dbReference>
<gene>
    <name evidence="2" type="ordered locus">Nham_3696</name>
</gene>